<dbReference type="InterPro" id="IPR000225">
    <property type="entry name" value="Armadillo"/>
</dbReference>
<dbReference type="InterPro" id="IPR011989">
    <property type="entry name" value="ARM-like"/>
</dbReference>
<dbReference type="SUPFAM" id="SSF48371">
    <property type="entry name" value="ARM repeat"/>
    <property type="match status" value="1"/>
</dbReference>
<reference evidence="2 3" key="2">
    <citation type="journal article" date="2019" name="G3 (Bethesda)">
        <title>Hybrid Assembly of the Genome of the Entomopathogenic Nematode Steinernema carpocapsae Identifies the X-Chromosome.</title>
        <authorList>
            <person name="Serra L."/>
            <person name="Macchietto M."/>
            <person name="Macias-Munoz A."/>
            <person name="McGill C.J."/>
            <person name="Rodriguez I.M."/>
            <person name="Rodriguez B."/>
            <person name="Murad R."/>
            <person name="Mortazavi A."/>
        </authorList>
    </citation>
    <scope>NUCLEOTIDE SEQUENCE [LARGE SCALE GENOMIC DNA]</scope>
    <source>
        <strain evidence="2 3">ALL</strain>
    </source>
</reference>
<proteinExistence type="predicted"/>
<protein>
    <recommendedName>
        <fullName evidence="4">Armadillo repeat-containing domain-containing protein</fullName>
    </recommendedName>
</protein>
<dbReference type="InterPro" id="IPR016024">
    <property type="entry name" value="ARM-type_fold"/>
</dbReference>
<evidence type="ECO:0000313" key="2">
    <source>
        <dbReference type="EMBL" id="TKR78150.1"/>
    </source>
</evidence>
<dbReference type="PANTHER" id="PTHR45976">
    <property type="entry name" value="ARMADILLO SEGMENT POLARITY PROTEIN"/>
    <property type="match status" value="1"/>
</dbReference>
<gene>
    <name evidence="2" type="ORF">L596_019005</name>
</gene>
<organism evidence="2 3">
    <name type="scientific">Steinernema carpocapsae</name>
    <name type="common">Entomopathogenic nematode</name>
    <dbReference type="NCBI Taxonomy" id="34508"/>
    <lineage>
        <taxon>Eukaryota</taxon>
        <taxon>Metazoa</taxon>
        <taxon>Ecdysozoa</taxon>
        <taxon>Nematoda</taxon>
        <taxon>Chromadorea</taxon>
        <taxon>Rhabditida</taxon>
        <taxon>Tylenchina</taxon>
        <taxon>Panagrolaimomorpha</taxon>
        <taxon>Strongyloidoidea</taxon>
        <taxon>Steinernematidae</taxon>
        <taxon>Steinernema</taxon>
    </lineage>
</organism>
<sequence>MNTNVNTTGNGNSTAAYSCNQHPSTSNDDFSNFLTYGAVSFEPQYSANSYYNFTKQDQNLNSLQPSLRNHYFSSGPVQSFQKNYTNVWVQGCHGDRGGFSGPGSTVSSHNGSPAHSVISHISRHSTTSQLTVVTNISPIAYCGSSLSAPEAENIDPQYEQKALPMAIDRLCQSLENRPLEVVQEVQYLRQISQCASRYNFMEFKCSRLSEVVDRSHIGQLLLYILNRCNSIISQYRKYPNSVPNDPYQVLRRLWKLLGFLVRCDICTDTLLKMKREIGLQNLLQCILEAINLQGSHTPYTILVFRRLLESRHGSEFRQCSRIKPAIEVLLNYLPNCHRAETPKQSAIASGNKFEVIDCCRILMSAEQRTGKLAKDDPTHFLRKKFVEMGGVDRMLEIVRNDVEEPVLSAATGALKAIVKMKGSEQVAESMVRKGAIQLLADRLDHGSPILVQNCLICMANICDQKVALETQPIEKLAISQTINVIGTSDIQIDQFASAFLVNVSTIPKFKEVVIRSGAIKTLLRIINQHAFTFFLEKVDFRRVFSKPYVDVLDNSIRVIAYLSRNIGHAAAQQVQLELSTFDDSLQLLANLVKAQPKPSTALCKSARKFRFLSRENLIQLRRHVLLIVQRNLQMFDGHNPFKERLANFSEAYVFPQAAFDMIYELNDALIRIQSEGDLTHPSILSEKQEIKKLLFNVAIPLVEDFSKRSEFTKGITTCFQKEHFVSFFASFGRHDIQSELKLVEFCRGFATASKVGDACVEIYCSAFPLNVIEGIVGRIPKRTLEISNAYELLVALDMNPSGGFDPSDSMEMDCMS</sequence>
<dbReference type="GO" id="GO:0045296">
    <property type="term" value="F:cadherin binding"/>
    <property type="evidence" value="ECO:0007669"/>
    <property type="project" value="InterPro"/>
</dbReference>
<evidence type="ECO:0000256" key="1">
    <source>
        <dbReference type="ARBA" id="ARBA00022473"/>
    </source>
</evidence>
<dbReference type="EMBL" id="AZBU02000005">
    <property type="protein sequence ID" value="TKR78150.1"/>
    <property type="molecule type" value="Genomic_DNA"/>
</dbReference>
<name>A0A4U5N6V5_STECR</name>
<accession>A0A4U5N6V5</accession>
<dbReference type="InterPro" id="IPR013284">
    <property type="entry name" value="Beta-catenin"/>
</dbReference>
<dbReference type="GO" id="GO:0007155">
    <property type="term" value="P:cell adhesion"/>
    <property type="evidence" value="ECO:0007669"/>
    <property type="project" value="InterPro"/>
</dbReference>
<dbReference type="STRING" id="34508.A0A4U5N6V5"/>
<keyword evidence="3" id="KW-1185">Reference proteome</keyword>
<evidence type="ECO:0000313" key="3">
    <source>
        <dbReference type="Proteomes" id="UP000298663"/>
    </source>
</evidence>
<dbReference type="OrthoDB" id="10473384at2759"/>
<dbReference type="Proteomes" id="UP000298663">
    <property type="component" value="Unassembled WGS sequence"/>
</dbReference>
<dbReference type="SMART" id="SM00185">
    <property type="entry name" value="ARM"/>
    <property type="match status" value="2"/>
</dbReference>
<dbReference type="AlphaFoldDB" id="A0A4U5N6V5"/>
<comment type="caution">
    <text evidence="2">The sequence shown here is derived from an EMBL/GenBank/DDBJ whole genome shotgun (WGS) entry which is preliminary data.</text>
</comment>
<evidence type="ECO:0008006" key="4">
    <source>
        <dbReference type="Google" id="ProtNLM"/>
    </source>
</evidence>
<reference evidence="2 3" key="1">
    <citation type="journal article" date="2015" name="Genome Biol.">
        <title>Comparative genomics of Steinernema reveals deeply conserved gene regulatory networks.</title>
        <authorList>
            <person name="Dillman A.R."/>
            <person name="Macchietto M."/>
            <person name="Porter C.F."/>
            <person name="Rogers A."/>
            <person name="Williams B."/>
            <person name="Antoshechkin I."/>
            <person name="Lee M.M."/>
            <person name="Goodwin Z."/>
            <person name="Lu X."/>
            <person name="Lewis E.E."/>
            <person name="Goodrich-Blair H."/>
            <person name="Stock S.P."/>
            <person name="Adams B.J."/>
            <person name="Sternberg P.W."/>
            <person name="Mortazavi A."/>
        </authorList>
    </citation>
    <scope>NUCLEOTIDE SEQUENCE [LARGE SCALE GENOMIC DNA]</scope>
    <source>
        <strain evidence="2 3">ALL</strain>
    </source>
</reference>
<keyword evidence="1" id="KW-0217">Developmental protein</keyword>
<dbReference type="Gene3D" id="1.25.10.10">
    <property type="entry name" value="Leucine-rich Repeat Variant"/>
    <property type="match status" value="1"/>
</dbReference>